<evidence type="ECO:0000256" key="1">
    <source>
        <dbReference type="SAM" id="MobiDB-lite"/>
    </source>
</evidence>
<name>A0A423XG47_9PEZI</name>
<feature type="region of interest" description="Disordered" evidence="1">
    <location>
        <begin position="1"/>
        <end position="44"/>
    </location>
</feature>
<feature type="compositionally biased region" description="Low complexity" evidence="1">
    <location>
        <begin position="466"/>
        <end position="491"/>
    </location>
</feature>
<keyword evidence="3" id="KW-1185">Reference proteome</keyword>
<dbReference type="AlphaFoldDB" id="A0A423XG47"/>
<feature type="compositionally biased region" description="Polar residues" evidence="1">
    <location>
        <begin position="15"/>
        <end position="27"/>
    </location>
</feature>
<feature type="compositionally biased region" description="Basic residues" evidence="1">
    <location>
        <begin position="509"/>
        <end position="518"/>
    </location>
</feature>
<dbReference type="EMBL" id="LKEB01000010">
    <property type="protein sequence ID" value="ROW15213.1"/>
    <property type="molecule type" value="Genomic_DNA"/>
</dbReference>
<feature type="compositionally biased region" description="Basic and acidic residues" evidence="1">
    <location>
        <begin position="282"/>
        <end position="302"/>
    </location>
</feature>
<feature type="compositionally biased region" description="Polar residues" evidence="1">
    <location>
        <begin position="497"/>
        <end position="508"/>
    </location>
</feature>
<dbReference type="Proteomes" id="UP000285146">
    <property type="component" value="Unassembled WGS sequence"/>
</dbReference>
<feature type="compositionally biased region" description="Polar residues" evidence="1">
    <location>
        <begin position="406"/>
        <end position="415"/>
    </location>
</feature>
<accession>A0A423XG47</accession>
<feature type="compositionally biased region" description="Polar residues" evidence="1">
    <location>
        <begin position="435"/>
        <end position="453"/>
    </location>
</feature>
<gene>
    <name evidence="2" type="ORF">VPNG_03072</name>
</gene>
<evidence type="ECO:0000313" key="3">
    <source>
        <dbReference type="Proteomes" id="UP000285146"/>
    </source>
</evidence>
<comment type="caution">
    <text evidence="2">The sequence shown here is derived from an EMBL/GenBank/DDBJ whole genome shotgun (WGS) entry which is preliminary data.</text>
</comment>
<reference evidence="2 3" key="1">
    <citation type="submission" date="2015-09" db="EMBL/GenBank/DDBJ databases">
        <title>Host preference determinants of Valsa canker pathogens revealed by comparative genomics.</title>
        <authorList>
            <person name="Yin Z."/>
            <person name="Huang L."/>
        </authorList>
    </citation>
    <scope>NUCLEOTIDE SEQUENCE [LARGE SCALE GENOMIC DNA]</scope>
    <source>
        <strain evidence="2 3">SXYLt</strain>
    </source>
</reference>
<feature type="region of interest" description="Disordered" evidence="1">
    <location>
        <begin position="280"/>
        <end position="311"/>
    </location>
</feature>
<sequence>MAYASPTDVPGAYNVSDQTTSSTNLNANLFRPPTSPSTSTYNLSKSTGSLLSDNTSMTNHTPMHILGRKRTHDESRGLRQTNYYGNDSAMQDSANGQDRYTLAGQINTPGAQAPGNGVLEDSLYSDIDYRRRLELGSKRPYDEPGSPSFGLSGLGIADPETPTSPRAAGWTTFAFQAIGGVVGKVWEFCRGGTGTFRGFQAGGGKPYEPNGQPAPDPTPTVTTNHFSPDTPVGLEEQEVPISPPDMFPNVDMISPNPDSIPVHHDHDYNRDQAQREVLQGNVDREQYREPSPVEEKTPERPAVKRRRTSINGENDELRRHWVMVEDDEPPPAPLVHRPALTTKRSSAASPAASRLPTSGRSNLASRLQPPRITPTNTPSRRISAPSPRFGLGSEQKSGIPPPRATSRLSFGSNASYAGLGHSPSLVTGDVASFASPRSPQQPETPVSSPTGSRIPQPRGFGPNPFAATRTASPAPRATPSRPSSRQSVQPSPLAPSLTPSFIPKSTPTHGHHSGHRRSISSVSAGRKSGINVQASPRLDQQAKQLVTKRMAVEKKTDSRLDRLNGELQALIRQGQEALGTNFDVEMDEDERWEEA</sequence>
<feature type="compositionally biased region" description="Polar residues" evidence="1">
    <location>
        <begin position="355"/>
        <end position="365"/>
    </location>
</feature>
<evidence type="ECO:0000313" key="2">
    <source>
        <dbReference type="EMBL" id="ROW15213.1"/>
    </source>
</evidence>
<organism evidence="2 3">
    <name type="scientific">Cytospora leucostoma</name>
    <dbReference type="NCBI Taxonomy" id="1230097"/>
    <lineage>
        <taxon>Eukaryota</taxon>
        <taxon>Fungi</taxon>
        <taxon>Dikarya</taxon>
        <taxon>Ascomycota</taxon>
        <taxon>Pezizomycotina</taxon>
        <taxon>Sordariomycetes</taxon>
        <taxon>Sordariomycetidae</taxon>
        <taxon>Diaporthales</taxon>
        <taxon>Cytosporaceae</taxon>
        <taxon>Cytospora</taxon>
    </lineage>
</organism>
<protein>
    <submittedName>
        <fullName evidence="2">Uncharacterized protein</fullName>
    </submittedName>
</protein>
<dbReference type="OrthoDB" id="5138418at2759"/>
<proteinExistence type="predicted"/>
<feature type="region of interest" description="Disordered" evidence="1">
    <location>
        <begin position="323"/>
        <end position="542"/>
    </location>
</feature>
<dbReference type="STRING" id="1230097.A0A423XG47"/>
<dbReference type="InParanoid" id="A0A423XG47"/>